<sequence length="98" mass="10822">MGDILKKVAGSILAGLSLLAEVVNEWMQHYFWAVANIAKGVGLMGGGGFETPGKYADVLSFPYDPMNIFSLTRVILWVFIAFGIILIGWGLWEDRDNK</sequence>
<feature type="transmembrane region" description="Helical" evidence="1">
    <location>
        <begin position="74"/>
        <end position="92"/>
    </location>
</feature>
<organism evidence="2 3">
    <name type="scientific">candidate division MSBL1 archaeon SCGC-AAA259D14</name>
    <dbReference type="NCBI Taxonomy" id="1698261"/>
    <lineage>
        <taxon>Archaea</taxon>
        <taxon>Methanobacteriati</taxon>
        <taxon>Methanobacteriota</taxon>
        <taxon>candidate division MSBL1</taxon>
    </lineage>
</organism>
<evidence type="ECO:0000256" key="1">
    <source>
        <dbReference type="SAM" id="Phobius"/>
    </source>
</evidence>
<dbReference type="Proteomes" id="UP000070589">
    <property type="component" value="Unassembled WGS sequence"/>
</dbReference>
<comment type="caution">
    <text evidence="2">The sequence shown here is derived from an EMBL/GenBank/DDBJ whole genome shotgun (WGS) entry which is preliminary data.</text>
</comment>
<keyword evidence="1" id="KW-1133">Transmembrane helix</keyword>
<keyword evidence="3" id="KW-1185">Reference proteome</keyword>
<dbReference type="AlphaFoldDB" id="A0A133U795"/>
<dbReference type="EMBL" id="LHXL01000014">
    <property type="protein sequence ID" value="KXA90064.1"/>
    <property type="molecule type" value="Genomic_DNA"/>
</dbReference>
<evidence type="ECO:0000313" key="2">
    <source>
        <dbReference type="EMBL" id="KXA90064.1"/>
    </source>
</evidence>
<protein>
    <submittedName>
        <fullName evidence="2">Uncharacterized protein</fullName>
    </submittedName>
</protein>
<accession>A0A133U795</accession>
<gene>
    <name evidence="2" type="ORF">AKJ62_01780</name>
</gene>
<name>A0A133U795_9EURY</name>
<reference evidence="2 3" key="1">
    <citation type="journal article" date="2016" name="Sci. Rep.">
        <title>Metabolic traits of an uncultured archaeal lineage -MSBL1- from brine pools of the Red Sea.</title>
        <authorList>
            <person name="Mwirichia R."/>
            <person name="Alam I."/>
            <person name="Rashid M."/>
            <person name="Vinu M."/>
            <person name="Ba-Alawi W."/>
            <person name="Anthony Kamau A."/>
            <person name="Kamanda Ngugi D."/>
            <person name="Goker M."/>
            <person name="Klenk H.P."/>
            <person name="Bajic V."/>
            <person name="Stingl U."/>
        </authorList>
    </citation>
    <scope>NUCLEOTIDE SEQUENCE [LARGE SCALE GENOMIC DNA]</scope>
    <source>
        <strain evidence="2">SCGC-AAA259D14</strain>
    </source>
</reference>
<proteinExistence type="predicted"/>
<keyword evidence="1" id="KW-0472">Membrane</keyword>
<keyword evidence="1" id="KW-0812">Transmembrane</keyword>
<evidence type="ECO:0000313" key="3">
    <source>
        <dbReference type="Proteomes" id="UP000070589"/>
    </source>
</evidence>